<keyword evidence="4" id="KW-1185">Reference proteome</keyword>
<evidence type="ECO:0000256" key="1">
    <source>
        <dbReference type="ARBA" id="ARBA00006817"/>
    </source>
</evidence>
<comment type="similarity">
    <text evidence="1">Belongs to the AHA1 family.</text>
</comment>
<dbReference type="EMBL" id="JBHTNF010000006">
    <property type="protein sequence ID" value="MFD1328654.1"/>
    <property type="molecule type" value="Genomic_DNA"/>
</dbReference>
<dbReference type="CDD" id="cd07814">
    <property type="entry name" value="SRPBCC_CalC_Aha1-like"/>
    <property type="match status" value="1"/>
</dbReference>
<evidence type="ECO:0000313" key="3">
    <source>
        <dbReference type="EMBL" id="MFD1328654.1"/>
    </source>
</evidence>
<dbReference type="Pfam" id="PF08327">
    <property type="entry name" value="AHSA1"/>
    <property type="match status" value="1"/>
</dbReference>
<proteinExistence type="inferred from homology"/>
<accession>A0ABW3YXH8</accession>
<evidence type="ECO:0000259" key="2">
    <source>
        <dbReference type="Pfam" id="PF08327"/>
    </source>
</evidence>
<comment type="caution">
    <text evidence="3">The sequence shown here is derived from an EMBL/GenBank/DDBJ whole genome shotgun (WGS) entry which is preliminary data.</text>
</comment>
<dbReference type="RefSeq" id="WP_374839079.1">
    <property type="nucleotide sequence ID" value="NZ_JBHEEW010000008.1"/>
</dbReference>
<dbReference type="Gene3D" id="3.30.530.20">
    <property type="match status" value="1"/>
</dbReference>
<dbReference type="InterPro" id="IPR023393">
    <property type="entry name" value="START-like_dom_sf"/>
</dbReference>
<feature type="domain" description="Activator of Hsp90 ATPase homologue 1/2-like C-terminal" evidence="2">
    <location>
        <begin position="21"/>
        <end position="146"/>
    </location>
</feature>
<dbReference type="Proteomes" id="UP001597173">
    <property type="component" value="Unassembled WGS sequence"/>
</dbReference>
<organism evidence="3 4">
    <name type="scientific">Mycoplana ramosa</name>
    <name type="common">Mycoplana bullata</name>
    <dbReference type="NCBI Taxonomy" id="40837"/>
    <lineage>
        <taxon>Bacteria</taxon>
        <taxon>Pseudomonadati</taxon>
        <taxon>Pseudomonadota</taxon>
        <taxon>Alphaproteobacteria</taxon>
        <taxon>Hyphomicrobiales</taxon>
        <taxon>Rhizobiaceae</taxon>
        <taxon>Mycoplana</taxon>
    </lineage>
</organism>
<dbReference type="InterPro" id="IPR013538">
    <property type="entry name" value="ASHA1/2-like_C"/>
</dbReference>
<reference evidence="4" key="1">
    <citation type="journal article" date="2019" name="Int. J. Syst. Evol. Microbiol.">
        <title>The Global Catalogue of Microorganisms (GCM) 10K type strain sequencing project: providing services to taxonomists for standard genome sequencing and annotation.</title>
        <authorList>
            <consortium name="The Broad Institute Genomics Platform"/>
            <consortium name="The Broad Institute Genome Sequencing Center for Infectious Disease"/>
            <person name="Wu L."/>
            <person name="Ma J."/>
        </authorList>
    </citation>
    <scope>NUCLEOTIDE SEQUENCE [LARGE SCALE GENOMIC DNA]</scope>
    <source>
        <strain evidence="4">CCUG 55609</strain>
    </source>
</reference>
<sequence>MTIPQRAVPAAEILLIERRFDARPSVVFPLWAAPDRLAQWWGSPDFPIHSIQMDFHPGGKWRAVARSALGDDIAMFGVYREIVDDKRIVFTFAAGDTCETLVTVTLDDVNGTTRLGLHQTPFANQSEIEAHRQSWNEWLDRLESYLLRHHWNDH</sequence>
<protein>
    <submittedName>
        <fullName evidence="3">SRPBCC domain-containing protein</fullName>
    </submittedName>
</protein>
<name>A0ABW3YXH8_MYCRA</name>
<dbReference type="SUPFAM" id="SSF55961">
    <property type="entry name" value="Bet v1-like"/>
    <property type="match status" value="1"/>
</dbReference>
<evidence type="ECO:0000313" key="4">
    <source>
        <dbReference type="Proteomes" id="UP001597173"/>
    </source>
</evidence>
<gene>
    <name evidence="3" type="ORF">ACFQ33_12200</name>
</gene>